<accession>A0A927B857</accession>
<dbReference type="Proteomes" id="UP000653797">
    <property type="component" value="Unassembled WGS sequence"/>
</dbReference>
<evidence type="ECO:0000313" key="1">
    <source>
        <dbReference type="EMBL" id="MBD2756976.1"/>
    </source>
</evidence>
<dbReference type="InterPro" id="IPR036388">
    <property type="entry name" value="WH-like_DNA-bd_sf"/>
</dbReference>
<proteinExistence type="predicted"/>
<protein>
    <submittedName>
        <fullName evidence="1">DUF433 domain-containing protein</fullName>
    </submittedName>
</protein>
<dbReference type="SUPFAM" id="SSF46689">
    <property type="entry name" value="Homeodomain-like"/>
    <property type="match status" value="1"/>
</dbReference>
<comment type="caution">
    <text evidence="1">The sequence shown here is derived from an EMBL/GenBank/DDBJ whole genome shotgun (WGS) entry which is preliminary data.</text>
</comment>
<gene>
    <name evidence="1" type="ORF">IC230_29115</name>
</gene>
<dbReference type="PANTHER" id="PTHR34849:SF3">
    <property type="entry name" value="SSR2962 PROTEIN"/>
    <property type="match status" value="1"/>
</dbReference>
<reference evidence="1" key="1">
    <citation type="submission" date="2020-09" db="EMBL/GenBank/DDBJ databases">
        <authorList>
            <person name="Kim M.K."/>
        </authorList>
    </citation>
    <scope>NUCLEOTIDE SEQUENCE</scope>
    <source>
        <strain evidence="1">BT704</strain>
    </source>
</reference>
<organism evidence="1 2">
    <name type="scientific">Spirosoma validum</name>
    <dbReference type="NCBI Taxonomy" id="2771355"/>
    <lineage>
        <taxon>Bacteria</taxon>
        <taxon>Pseudomonadati</taxon>
        <taxon>Bacteroidota</taxon>
        <taxon>Cytophagia</taxon>
        <taxon>Cytophagales</taxon>
        <taxon>Cytophagaceae</taxon>
        <taxon>Spirosoma</taxon>
    </lineage>
</organism>
<name>A0A927B857_9BACT</name>
<dbReference type="EMBL" id="JACXAA010000015">
    <property type="protein sequence ID" value="MBD2756976.1"/>
    <property type="molecule type" value="Genomic_DNA"/>
</dbReference>
<dbReference type="Pfam" id="PF04255">
    <property type="entry name" value="DUF433"/>
    <property type="match status" value="1"/>
</dbReference>
<dbReference type="InterPro" id="IPR009057">
    <property type="entry name" value="Homeodomain-like_sf"/>
</dbReference>
<dbReference type="PANTHER" id="PTHR34849">
    <property type="entry name" value="SSL5025 PROTEIN"/>
    <property type="match status" value="1"/>
</dbReference>
<sequence length="78" mass="8618">MEAPITIDPDIQFGTPVFTGTRVPVESLFWHLESGVSLDAFFDDFPSVTRKQAIAVLEMAGKAFSSEKLLPLIYEIAD</sequence>
<evidence type="ECO:0000313" key="2">
    <source>
        <dbReference type="Proteomes" id="UP000653797"/>
    </source>
</evidence>
<dbReference type="Gene3D" id="1.10.10.10">
    <property type="entry name" value="Winged helix-like DNA-binding domain superfamily/Winged helix DNA-binding domain"/>
    <property type="match status" value="1"/>
</dbReference>
<dbReference type="RefSeq" id="WP_191042593.1">
    <property type="nucleotide sequence ID" value="NZ_JACXAA010000015.1"/>
</dbReference>
<keyword evidence="2" id="KW-1185">Reference proteome</keyword>
<dbReference type="AlphaFoldDB" id="A0A927B857"/>
<dbReference type="InterPro" id="IPR007367">
    <property type="entry name" value="DUF433"/>
</dbReference>